<sequence length="86" mass="9587">MLILLHTFWYLQHVTLLPFISSGACIPDILGWIGMLQAPVLLSPSAAAGRGSTWLDKYIRVASCQKNRGVSEMAEILKNIPMQRFT</sequence>
<dbReference type="AlphaFoldDB" id="A0AAW0TYT1"/>
<proteinExistence type="predicted"/>
<evidence type="ECO:0000313" key="2">
    <source>
        <dbReference type="Proteomes" id="UP001487740"/>
    </source>
</evidence>
<name>A0AAW0TYT1_SCYPA</name>
<reference evidence="1 2" key="1">
    <citation type="submission" date="2023-03" db="EMBL/GenBank/DDBJ databases">
        <title>High-quality genome of Scylla paramamosain provides insights in environmental adaptation.</title>
        <authorList>
            <person name="Zhang L."/>
        </authorList>
    </citation>
    <scope>NUCLEOTIDE SEQUENCE [LARGE SCALE GENOMIC DNA]</scope>
    <source>
        <strain evidence="1">LZ_2023a</strain>
        <tissue evidence="1">Muscle</tissue>
    </source>
</reference>
<accession>A0AAW0TYT1</accession>
<gene>
    <name evidence="1" type="ORF">O3P69_013159</name>
</gene>
<protein>
    <submittedName>
        <fullName evidence="1">Uncharacterized protein</fullName>
    </submittedName>
</protein>
<organism evidence="1 2">
    <name type="scientific">Scylla paramamosain</name>
    <name type="common">Mud crab</name>
    <dbReference type="NCBI Taxonomy" id="85552"/>
    <lineage>
        <taxon>Eukaryota</taxon>
        <taxon>Metazoa</taxon>
        <taxon>Ecdysozoa</taxon>
        <taxon>Arthropoda</taxon>
        <taxon>Crustacea</taxon>
        <taxon>Multicrustacea</taxon>
        <taxon>Malacostraca</taxon>
        <taxon>Eumalacostraca</taxon>
        <taxon>Eucarida</taxon>
        <taxon>Decapoda</taxon>
        <taxon>Pleocyemata</taxon>
        <taxon>Brachyura</taxon>
        <taxon>Eubrachyura</taxon>
        <taxon>Portunoidea</taxon>
        <taxon>Portunidae</taxon>
        <taxon>Portuninae</taxon>
        <taxon>Scylla</taxon>
    </lineage>
</organism>
<dbReference type="Proteomes" id="UP001487740">
    <property type="component" value="Unassembled WGS sequence"/>
</dbReference>
<evidence type="ECO:0000313" key="1">
    <source>
        <dbReference type="EMBL" id="KAK8392938.1"/>
    </source>
</evidence>
<keyword evidence="2" id="KW-1185">Reference proteome</keyword>
<dbReference type="EMBL" id="JARAKH010000021">
    <property type="protein sequence ID" value="KAK8392938.1"/>
    <property type="molecule type" value="Genomic_DNA"/>
</dbReference>
<comment type="caution">
    <text evidence="1">The sequence shown here is derived from an EMBL/GenBank/DDBJ whole genome shotgun (WGS) entry which is preliminary data.</text>
</comment>